<dbReference type="Pfam" id="PF09722">
    <property type="entry name" value="Xre_MbcA_ParS_C"/>
    <property type="match status" value="1"/>
</dbReference>
<dbReference type="PATRIC" id="fig|1122169.6.peg.861"/>
<evidence type="ECO:0000313" key="3">
    <source>
        <dbReference type="EMBL" id="KTD63329.1"/>
    </source>
</evidence>
<sequence length="132" mass="15067">MIPLQSSAKIKEEHVQTAFKVVLNIFDKWQCTTEEALTLLGLKRSTWFKYKSAPEKASFSHDIAERISYILNIHAALRILFSNPESVYQWVRKPNKAPFFNGRSAMDIMLQGRVVDLWAVASRLNAERGGKA</sequence>
<gene>
    <name evidence="3" type="ORF">Lsha_0749</name>
</gene>
<accession>A0A0W0Z2G8</accession>
<dbReference type="GO" id="GO:0003677">
    <property type="term" value="F:DNA binding"/>
    <property type="evidence" value="ECO:0007669"/>
    <property type="project" value="InterPro"/>
</dbReference>
<keyword evidence="4" id="KW-1185">Reference proteome</keyword>
<dbReference type="Proteomes" id="UP000054600">
    <property type="component" value="Unassembled WGS sequence"/>
</dbReference>
<evidence type="ECO:0000313" key="4">
    <source>
        <dbReference type="Proteomes" id="UP000054600"/>
    </source>
</evidence>
<dbReference type="InterPro" id="IPR046847">
    <property type="entry name" value="Xre-like_HTH"/>
</dbReference>
<dbReference type="InterPro" id="IPR024467">
    <property type="entry name" value="Xre/MbcA/ParS-like_toxin-bd"/>
</dbReference>
<feature type="domain" description="Antitoxin Xre/MbcA/ParS-like toxin-binding" evidence="1">
    <location>
        <begin position="76"/>
        <end position="130"/>
    </location>
</feature>
<comment type="caution">
    <text evidence="3">The sequence shown here is derived from an EMBL/GenBank/DDBJ whole genome shotgun (WGS) entry which is preliminary data.</text>
</comment>
<dbReference type="eggNOG" id="COG5642">
    <property type="taxonomic scope" value="Bacteria"/>
</dbReference>
<proteinExistence type="predicted"/>
<name>A0A0W0Z2G8_9GAMM</name>
<evidence type="ECO:0000259" key="1">
    <source>
        <dbReference type="Pfam" id="PF09722"/>
    </source>
</evidence>
<reference evidence="3 4" key="1">
    <citation type="submission" date="2015-11" db="EMBL/GenBank/DDBJ databases">
        <title>Genomic analysis of 38 Legionella species identifies large and diverse effector repertoires.</title>
        <authorList>
            <person name="Burstein D."/>
            <person name="Amaro F."/>
            <person name="Zusman T."/>
            <person name="Lifshitz Z."/>
            <person name="Cohen O."/>
            <person name="Gilbert J.A."/>
            <person name="Pupko T."/>
            <person name="Shuman H.A."/>
            <person name="Segal G."/>
        </authorList>
    </citation>
    <scope>NUCLEOTIDE SEQUENCE [LARGE SCALE GENOMIC DNA]</scope>
    <source>
        <strain evidence="3 4">ATCC 49655</strain>
    </source>
</reference>
<dbReference type="Pfam" id="PF20432">
    <property type="entry name" value="Xre-like-HTH"/>
    <property type="match status" value="1"/>
</dbReference>
<feature type="domain" description="Antitoxin Xre-like helix-turn-helix" evidence="2">
    <location>
        <begin position="18"/>
        <end position="71"/>
    </location>
</feature>
<evidence type="ECO:0000259" key="2">
    <source>
        <dbReference type="Pfam" id="PF20432"/>
    </source>
</evidence>
<dbReference type="AlphaFoldDB" id="A0A0W0Z2G8"/>
<organism evidence="3 4">
    <name type="scientific">Legionella shakespearei DSM 23087</name>
    <dbReference type="NCBI Taxonomy" id="1122169"/>
    <lineage>
        <taxon>Bacteria</taxon>
        <taxon>Pseudomonadati</taxon>
        <taxon>Pseudomonadota</taxon>
        <taxon>Gammaproteobacteria</taxon>
        <taxon>Legionellales</taxon>
        <taxon>Legionellaceae</taxon>
        <taxon>Legionella</taxon>
    </lineage>
</organism>
<dbReference type="OrthoDB" id="117888at2"/>
<dbReference type="EMBL" id="LNYW01000025">
    <property type="protein sequence ID" value="KTD63329.1"/>
    <property type="molecule type" value="Genomic_DNA"/>
</dbReference>
<protein>
    <submittedName>
        <fullName evidence="3">Uncharacterized protein</fullName>
    </submittedName>
</protein>
<dbReference type="RefSeq" id="WP_018577033.1">
    <property type="nucleotide sequence ID" value="NZ_KB892393.1"/>
</dbReference>
<dbReference type="STRING" id="1122169.Lsha_0749"/>